<dbReference type="Proteomes" id="UP000237105">
    <property type="component" value="Unassembled WGS sequence"/>
</dbReference>
<name>A0A2P5CS41_PARAD</name>
<proteinExistence type="predicted"/>
<evidence type="ECO:0000313" key="1">
    <source>
        <dbReference type="EMBL" id="PON63874.1"/>
    </source>
</evidence>
<evidence type="ECO:0000313" key="2">
    <source>
        <dbReference type="Proteomes" id="UP000237105"/>
    </source>
</evidence>
<organism evidence="1 2">
    <name type="scientific">Parasponia andersonii</name>
    <name type="common">Sponia andersonii</name>
    <dbReference type="NCBI Taxonomy" id="3476"/>
    <lineage>
        <taxon>Eukaryota</taxon>
        <taxon>Viridiplantae</taxon>
        <taxon>Streptophyta</taxon>
        <taxon>Embryophyta</taxon>
        <taxon>Tracheophyta</taxon>
        <taxon>Spermatophyta</taxon>
        <taxon>Magnoliopsida</taxon>
        <taxon>eudicotyledons</taxon>
        <taxon>Gunneridae</taxon>
        <taxon>Pentapetalae</taxon>
        <taxon>rosids</taxon>
        <taxon>fabids</taxon>
        <taxon>Rosales</taxon>
        <taxon>Cannabaceae</taxon>
        <taxon>Parasponia</taxon>
    </lineage>
</organism>
<sequence>MASFDPDSMWLRYIYLDDLCDDTNPTGLVWSRMDAEIFAGDKKSERPLVSSPSTAAAPAAGDWLVVVQGRLNGDLLGQKELGRRRGFLWPRERRGRERERERERESE</sequence>
<keyword evidence="2" id="KW-1185">Reference proteome</keyword>
<dbReference type="EMBL" id="JXTB01000100">
    <property type="protein sequence ID" value="PON63874.1"/>
    <property type="molecule type" value="Genomic_DNA"/>
</dbReference>
<reference evidence="2" key="1">
    <citation type="submission" date="2016-06" db="EMBL/GenBank/DDBJ databases">
        <title>Parallel loss of symbiosis genes in relatives of nitrogen-fixing non-legume Parasponia.</title>
        <authorList>
            <person name="Van Velzen R."/>
            <person name="Holmer R."/>
            <person name="Bu F."/>
            <person name="Rutten L."/>
            <person name="Van Zeijl A."/>
            <person name="Liu W."/>
            <person name="Santuari L."/>
            <person name="Cao Q."/>
            <person name="Sharma T."/>
            <person name="Shen D."/>
            <person name="Roswanjaya Y."/>
            <person name="Wardhani T."/>
            <person name="Kalhor M.S."/>
            <person name="Jansen J."/>
            <person name="Van den Hoogen J."/>
            <person name="Gungor B."/>
            <person name="Hartog M."/>
            <person name="Hontelez J."/>
            <person name="Verver J."/>
            <person name="Yang W.-C."/>
            <person name="Schijlen E."/>
            <person name="Repin R."/>
            <person name="Schilthuizen M."/>
            <person name="Schranz E."/>
            <person name="Heidstra R."/>
            <person name="Miyata K."/>
            <person name="Fedorova E."/>
            <person name="Kohlen W."/>
            <person name="Bisseling T."/>
            <person name="Smit S."/>
            <person name="Geurts R."/>
        </authorList>
    </citation>
    <scope>NUCLEOTIDE SEQUENCE [LARGE SCALE GENOMIC DNA]</scope>
    <source>
        <strain evidence="2">cv. WU1-14</strain>
    </source>
</reference>
<comment type="caution">
    <text evidence="1">The sequence shown here is derived from an EMBL/GenBank/DDBJ whole genome shotgun (WGS) entry which is preliminary data.</text>
</comment>
<accession>A0A2P5CS41</accession>
<protein>
    <submittedName>
        <fullName evidence="1">Uncharacterized protein</fullName>
    </submittedName>
</protein>
<dbReference type="AlphaFoldDB" id="A0A2P5CS41"/>
<gene>
    <name evidence="1" type="ORF">PanWU01x14_128510</name>
</gene>